<dbReference type="EMBL" id="UGEX01000001">
    <property type="protein sequence ID" value="STL94195.1"/>
    <property type="molecule type" value="Genomic_DNA"/>
</dbReference>
<evidence type="ECO:0000313" key="1">
    <source>
        <dbReference type="EMBL" id="STL94195.1"/>
    </source>
</evidence>
<reference evidence="1 2" key="1">
    <citation type="submission" date="2018-06" db="EMBL/GenBank/DDBJ databases">
        <authorList>
            <consortium name="Pathogen Informatics"/>
            <person name="Doyle S."/>
        </authorList>
    </citation>
    <scope>NUCLEOTIDE SEQUENCE [LARGE SCALE GENOMIC DNA]</scope>
    <source>
        <strain evidence="1 2">NCTC10429</strain>
    </source>
</reference>
<dbReference type="AlphaFoldDB" id="A0A377CHQ3"/>
<organism evidence="1 2">
    <name type="scientific">Escherichia coli</name>
    <dbReference type="NCBI Taxonomy" id="562"/>
    <lineage>
        <taxon>Bacteria</taxon>
        <taxon>Pseudomonadati</taxon>
        <taxon>Pseudomonadota</taxon>
        <taxon>Gammaproteobacteria</taxon>
        <taxon>Enterobacterales</taxon>
        <taxon>Enterobacteriaceae</taxon>
        <taxon>Escherichia</taxon>
    </lineage>
</organism>
<accession>A0A377CHQ3</accession>
<dbReference type="Proteomes" id="UP000254088">
    <property type="component" value="Unassembled WGS sequence"/>
</dbReference>
<name>A0A377CHQ3_ECOLX</name>
<sequence>MIGYVVLLISFPVQMTSWLPPHEIAVNIPGFIDANTGYFQRAYRQWW</sequence>
<proteinExistence type="predicted"/>
<gene>
    <name evidence="1" type="primary">rnfD_2</name>
    <name evidence="1" type="ORF">NCTC10429_03592</name>
</gene>
<evidence type="ECO:0000313" key="2">
    <source>
        <dbReference type="Proteomes" id="UP000254088"/>
    </source>
</evidence>
<protein>
    <submittedName>
        <fullName evidence="1">Electron transport complex protein</fullName>
    </submittedName>
</protein>